<evidence type="ECO:0000256" key="3">
    <source>
        <dbReference type="ARBA" id="ARBA00022989"/>
    </source>
</evidence>
<keyword evidence="4" id="KW-0472">Membrane</keyword>
<keyword evidence="3" id="KW-1133">Transmembrane helix</keyword>
<protein>
    <recommendedName>
        <fullName evidence="5">DUF1232 domain-containing protein</fullName>
    </recommendedName>
</protein>
<dbReference type="AlphaFoldDB" id="A0A381W5M5"/>
<dbReference type="GO" id="GO:0012505">
    <property type="term" value="C:endomembrane system"/>
    <property type="evidence" value="ECO:0007669"/>
    <property type="project" value="UniProtKB-SubCell"/>
</dbReference>
<evidence type="ECO:0000256" key="2">
    <source>
        <dbReference type="ARBA" id="ARBA00022692"/>
    </source>
</evidence>
<organism evidence="6">
    <name type="scientific">marine metagenome</name>
    <dbReference type="NCBI Taxonomy" id="408172"/>
    <lineage>
        <taxon>unclassified sequences</taxon>
        <taxon>metagenomes</taxon>
        <taxon>ecological metagenomes</taxon>
    </lineage>
</organism>
<dbReference type="InterPro" id="IPR010652">
    <property type="entry name" value="DUF1232"/>
</dbReference>
<evidence type="ECO:0000313" key="6">
    <source>
        <dbReference type="EMBL" id="SVA47782.1"/>
    </source>
</evidence>
<evidence type="ECO:0000256" key="1">
    <source>
        <dbReference type="ARBA" id="ARBA00004127"/>
    </source>
</evidence>
<feature type="domain" description="DUF1232" evidence="5">
    <location>
        <begin position="82"/>
        <end position="114"/>
    </location>
</feature>
<accession>A0A381W5M5</accession>
<sequence length="129" mass="14815">MNIQENIVTLTQEDKVKYQNQIHGFDLSKKTELMKSVPEKLNGLIQKDTLNSIQVQLINDLVQLYKLLEDNPNMDEEIQKKILFALDYFSNVDDEIPDTIPVFGLLDDLAVIKWIVKGLKGTLQKKVLS</sequence>
<comment type="subcellular location">
    <subcellularLocation>
        <location evidence="1">Endomembrane system</location>
        <topology evidence="1">Multi-pass membrane protein</topology>
    </subcellularLocation>
</comment>
<name>A0A381W5M5_9ZZZZ</name>
<keyword evidence="2" id="KW-0812">Transmembrane</keyword>
<gene>
    <name evidence="6" type="ORF">METZ01_LOCUS100636</name>
</gene>
<dbReference type="EMBL" id="UINC01010767">
    <property type="protein sequence ID" value="SVA47782.1"/>
    <property type="molecule type" value="Genomic_DNA"/>
</dbReference>
<reference evidence="6" key="1">
    <citation type="submission" date="2018-05" db="EMBL/GenBank/DDBJ databases">
        <authorList>
            <person name="Lanie J.A."/>
            <person name="Ng W.-L."/>
            <person name="Kazmierczak K.M."/>
            <person name="Andrzejewski T.M."/>
            <person name="Davidsen T.M."/>
            <person name="Wayne K.J."/>
            <person name="Tettelin H."/>
            <person name="Glass J.I."/>
            <person name="Rusch D."/>
            <person name="Podicherti R."/>
            <person name="Tsui H.-C.T."/>
            <person name="Winkler M.E."/>
        </authorList>
    </citation>
    <scope>NUCLEOTIDE SEQUENCE</scope>
</reference>
<evidence type="ECO:0000259" key="5">
    <source>
        <dbReference type="Pfam" id="PF06803"/>
    </source>
</evidence>
<evidence type="ECO:0000256" key="4">
    <source>
        <dbReference type="ARBA" id="ARBA00023136"/>
    </source>
</evidence>
<dbReference type="Pfam" id="PF06803">
    <property type="entry name" value="DUF1232"/>
    <property type="match status" value="1"/>
</dbReference>
<proteinExistence type="predicted"/>